<dbReference type="Gene3D" id="3.20.20.450">
    <property type="entry name" value="EAL domain"/>
    <property type="match status" value="1"/>
</dbReference>
<dbReference type="PIRSF" id="PIRSF005925">
    <property type="entry name" value="Dos"/>
    <property type="match status" value="1"/>
</dbReference>
<dbReference type="PROSITE" id="PS50887">
    <property type="entry name" value="GGDEF"/>
    <property type="match status" value="1"/>
</dbReference>
<dbReference type="InterPro" id="IPR000160">
    <property type="entry name" value="GGDEF_dom"/>
</dbReference>
<feature type="domain" description="EAL" evidence="5">
    <location>
        <begin position="471"/>
        <end position="725"/>
    </location>
</feature>
<feature type="domain" description="GGDEF" evidence="6">
    <location>
        <begin position="330"/>
        <end position="462"/>
    </location>
</feature>
<dbReference type="Pfam" id="PF13185">
    <property type="entry name" value="GAF_2"/>
    <property type="match status" value="1"/>
</dbReference>
<dbReference type="PROSITE" id="PS50883">
    <property type="entry name" value="EAL"/>
    <property type="match status" value="1"/>
</dbReference>
<keyword evidence="8" id="KW-1185">Reference proteome</keyword>
<evidence type="ECO:0000256" key="3">
    <source>
        <dbReference type="ARBA" id="ARBA00022636"/>
    </source>
</evidence>
<dbReference type="InterPro" id="IPR043128">
    <property type="entry name" value="Rev_trsase/Diguanyl_cyclase"/>
</dbReference>
<evidence type="ECO:0000259" key="5">
    <source>
        <dbReference type="PROSITE" id="PS50883"/>
    </source>
</evidence>
<dbReference type="PANTHER" id="PTHR44757">
    <property type="entry name" value="DIGUANYLATE CYCLASE DGCP"/>
    <property type="match status" value="1"/>
</dbReference>
<dbReference type="SUPFAM" id="SSF55073">
    <property type="entry name" value="Nucleotide cyclase"/>
    <property type="match status" value="1"/>
</dbReference>
<reference evidence="7 8" key="1">
    <citation type="submission" date="2014-04" db="EMBL/GenBank/DDBJ databases">
        <title>Marinobacterium kochiensis sp. nov., isolated from sediment sample collected from Kochi backwaters in Kerala, India.</title>
        <authorList>
            <person name="Singh A."/>
            <person name="Pinnaka A.K."/>
        </authorList>
    </citation>
    <scope>NUCLEOTIDE SEQUENCE [LARGE SCALE GENOMIC DNA]</scope>
    <source>
        <strain evidence="7 8">AK27</strain>
    </source>
</reference>
<accession>A0A081FUT4</accession>
<dbReference type="PATRIC" id="fig|1232683.4.peg.3520"/>
<keyword evidence="3" id="KW-0973">c-di-GMP</keyword>
<evidence type="ECO:0000256" key="2">
    <source>
        <dbReference type="ARBA" id="ARBA00012282"/>
    </source>
</evidence>
<dbReference type="EC" id="3.1.4.52" evidence="2"/>
<dbReference type="FunFam" id="3.30.70.270:FF:000001">
    <property type="entry name" value="Diguanylate cyclase domain protein"/>
    <property type="match status" value="1"/>
</dbReference>
<evidence type="ECO:0000259" key="6">
    <source>
        <dbReference type="PROSITE" id="PS50887"/>
    </source>
</evidence>
<dbReference type="SUPFAM" id="SSF141868">
    <property type="entry name" value="EAL domain-like"/>
    <property type="match status" value="1"/>
</dbReference>
<sequence>MSQLTALLGRPENDLIYRLLMDAPLAIACVDQSGDIAFSNGAFKALLNLPEQDQTLHVSDVFSSIDELRWGRFCDLLSDEENLKSFELLGPAKDASRQVEISLQRLSDRGRQWVALIVHGDEPWEQQEGIQLLQNEVLQAVASGKPLHSSMDILCRRVESLAPEVICTVLLVDTDGKIHPCAAPSLPAEFGQAIEGESIGPAAGSCGTSAWRGEAVEVTDIATDPLWSTYKALALPLGLAACWSSPIKLRDGRVAATFALYYREKRSASEFHRKMVSACVHLCSLAIEHEHAEQHIHQLVFHDRLTGLPNLNLLKDRAQRALQATVYSGEPLTMMFLDLDHFKTVNESLGHQAGDRLLQEVARRLQSCIAAEDTLARLGGDEFVLLLSDTGAQKARALAEHLQVRLSDVIEGEATPFSMTASIGISIAPEDAIDFEMLHRNADIALYQAKAAGRNAIRFYQSHMNDAAQQHLIIASALRRAVSEQQLDVYYQPKIALDTGRLMGVEALVRWVDPELGSLPPDRFIPVAEETGLIAALDSYVMEKACRQLVSWQAQGVPVTSVAVNLSATEFRGGDIYQRIKSLVERLAIKPGMLTLEITESLMMEPGSDIHDELIRIRELGVGLSIDDFGTGFSSLSYLKRFPVTELKLDRSFVNDLGHDASDRALARAVIQLGATFGLQVVAEGVETRNQADILSQIGCTLAQGYYFAHPMPADQFEHWLAGDGQDYIE</sequence>
<dbReference type="InterPro" id="IPR003018">
    <property type="entry name" value="GAF"/>
</dbReference>
<gene>
    <name evidence="7" type="ORF">ADIMK_3579</name>
</gene>
<dbReference type="SMART" id="SM00267">
    <property type="entry name" value="GGDEF"/>
    <property type="match status" value="1"/>
</dbReference>
<proteinExistence type="predicted"/>
<dbReference type="Gene3D" id="3.30.450.20">
    <property type="entry name" value="PAS domain"/>
    <property type="match status" value="1"/>
</dbReference>
<dbReference type="InterPro" id="IPR012226">
    <property type="entry name" value="Diguanyl_cyclase/Pdiesterase"/>
</dbReference>
<dbReference type="SMART" id="SM00065">
    <property type="entry name" value="GAF"/>
    <property type="match status" value="1"/>
</dbReference>
<dbReference type="InterPro" id="IPR029787">
    <property type="entry name" value="Nucleotide_cyclase"/>
</dbReference>
<comment type="caution">
    <text evidence="7">The sequence shown here is derived from an EMBL/GenBank/DDBJ whole genome shotgun (WGS) entry which is preliminary data.</text>
</comment>
<dbReference type="GO" id="GO:0071111">
    <property type="term" value="F:cyclic-guanylate-specific phosphodiesterase activity"/>
    <property type="evidence" value="ECO:0007669"/>
    <property type="project" value="UniProtKB-EC"/>
</dbReference>
<comment type="catalytic activity">
    <reaction evidence="4">
        <text>3',3'-c-di-GMP + H2O = 5'-phosphoguanylyl(3'-&gt;5')guanosine + H(+)</text>
        <dbReference type="Rhea" id="RHEA:24902"/>
        <dbReference type="ChEBI" id="CHEBI:15377"/>
        <dbReference type="ChEBI" id="CHEBI:15378"/>
        <dbReference type="ChEBI" id="CHEBI:58754"/>
        <dbReference type="ChEBI" id="CHEBI:58805"/>
        <dbReference type="EC" id="3.1.4.52"/>
    </reaction>
    <physiologicalReaction direction="left-to-right" evidence="4">
        <dbReference type="Rhea" id="RHEA:24903"/>
    </physiologicalReaction>
</comment>
<dbReference type="Gene3D" id="3.30.450.40">
    <property type="match status" value="1"/>
</dbReference>
<evidence type="ECO:0000313" key="7">
    <source>
        <dbReference type="EMBL" id="KEA62289.1"/>
    </source>
</evidence>
<dbReference type="InterPro" id="IPR029016">
    <property type="entry name" value="GAF-like_dom_sf"/>
</dbReference>
<dbReference type="SUPFAM" id="SSF55781">
    <property type="entry name" value="GAF domain-like"/>
    <property type="match status" value="1"/>
</dbReference>
<dbReference type="eggNOG" id="COG5001">
    <property type="taxonomic scope" value="Bacteria"/>
</dbReference>
<dbReference type="RefSeq" id="WP_051693090.1">
    <property type="nucleotide sequence ID" value="NZ_JMQN01000053.1"/>
</dbReference>
<dbReference type="Pfam" id="PF00563">
    <property type="entry name" value="EAL"/>
    <property type="match status" value="1"/>
</dbReference>
<dbReference type="PANTHER" id="PTHR44757:SF2">
    <property type="entry name" value="BIOFILM ARCHITECTURE MAINTENANCE PROTEIN MBAA"/>
    <property type="match status" value="1"/>
</dbReference>
<organism evidence="7 8">
    <name type="scientific">Marinobacterium lacunae</name>
    <dbReference type="NCBI Taxonomy" id="1232683"/>
    <lineage>
        <taxon>Bacteria</taxon>
        <taxon>Pseudomonadati</taxon>
        <taxon>Pseudomonadota</taxon>
        <taxon>Gammaproteobacteria</taxon>
        <taxon>Oceanospirillales</taxon>
        <taxon>Oceanospirillaceae</taxon>
        <taxon>Marinobacterium</taxon>
    </lineage>
</organism>
<dbReference type="SMART" id="SM00052">
    <property type="entry name" value="EAL"/>
    <property type="match status" value="1"/>
</dbReference>
<dbReference type="Gene3D" id="3.30.70.270">
    <property type="match status" value="1"/>
</dbReference>
<dbReference type="NCBIfam" id="TIGR00254">
    <property type="entry name" value="GGDEF"/>
    <property type="match status" value="1"/>
</dbReference>
<dbReference type="Proteomes" id="UP000028252">
    <property type="component" value="Unassembled WGS sequence"/>
</dbReference>
<evidence type="ECO:0000256" key="1">
    <source>
        <dbReference type="ARBA" id="ARBA00001946"/>
    </source>
</evidence>
<evidence type="ECO:0000313" key="8">
    <source>
        <dbReference type="Proteomes" id="UP000028252"/>
    </source>
</evidence>
<dbReference type="Pfam" id="PF00990">
    <property type="entry name" value="GGDEF"/>
    <property type="match status" value="1"/>
</dbReference>
<dbReference type="EMBL" id="JMQN01000053">
    <property type="protein sequence ID" value="KEA62289.1"/>
    <property type="molecule type" value="Genomic_DNA"/>
</dbReference>
<dbReference type="AlphaFoldDB" id="A0A081FUT4"/>
<dbReference type="FunFam" id="3.20.20.450:FF:000001">
    <property type="entry name" value="Cyclic di-GMP phosphodiesterase yahA"/>
    <property type="match status" value="1"/>
</dbReference>
<protein>
    <recommendedName>
        <fullName evidence="2">cyclic-guanylate-specific phosphodiesterase</fullName>
        <ecNumber evidence="2">3.1.4.52</ecNumber>
    </recommendedName>
</protein>
<dbReference type="InterPro" id="IPR035919">
    <property type="entry name" value="EAL_sf"/>
</dbReference>
<dbReference type="InterPro" id="IPR052155">
    <property type="entry name" value="Biofilm_reg_signaling"/>
</dbReference>
<dbReference type="GO" id="GO:0071732">
    <property type="term" value="P:cellular response to nitric oxide"/>
    <property type="evidence" value="ECO:0007669"/>
    <property type="project" value="UniProtKB-ARBA"/>
</dbReference>
<dbReference type="CDD" id="cd01948">
    <property type="entry name" value="EAL"/>
    <property type="match status" value="1"/>
</dbReference>
<dbReference type="CDD" id="cd01949">
    <property type="entry name" value="GGDEF"/>
    <property type="match status" value="1"/>
</dbReference>
<dbReference type="InterPro" id="IPR001633">
    <property type="entry name" value="EAL_dom"/>
</dbReference>
<comment type="cofactor">
    <cofactor evidence="1">
        <name>Mg(2+)</name>
        <dbReference type="ChEBI" id="CHEBI:18420"/>
    </cofactor>
</comment>
<name>A0A081FUT4_9GAMM</name>
<evidence type="ECO:0000256" key="4">
    <source>
        <dbReference type="ARBA" id="ARBA00051114"/>
    </source>
</evidence>
<dbReference type="STRING" id="1232683.ADIMK_3579"/>